<dbReference type="EMBL" id="BK032616">
    <property type="protein sequence ID" value="DAF51467.1"/>
    <property type="molecule type" value="Genomic_DNA"/>
</dbReference>
<protein>
    <submittedName>
        <fullName evidence="1">Uncharacterized protein</fullName>
    </submittedName>
</protein>
<proteinExistence type="predicted"/>
<evidence type="ECO:0000313" key="1">
    <source>
        <dbReference type="EMBL" id="DAF51467.1"/>
    </source>
</evidence>
<name>A0A8S5SKW7_9CAUD</name>
<accession>A0A8S5SKW7</accession>
<sequence>MKAEKLYPIISKWEEQWKRDCGGMLSHGVATEFALLKEALEKEMRDAAAKQGGVKSVYNAANAIIKNAKKCYPGKPNIHGMYEDKNQYGETVYCVCDGCVAVRFKRDLPLERVPDGVGEPFYLKNIVKMPDGAQQIVLPDLADIKVFCKTCNKDELYCLDEELDIYVNPVYLANIMGCLPNATAYARDGVSAIYFEAENGDGVLMPVRPKK</sequence>
<organism evidence="1">
    <name type="scientific">Siphoviridae sp. ctrCN24</name>
    <dbReference type="NCBI Taxonomy" id="2827953"/>
    <lineage>
        <taxon>Viruses</taxon>
        <taxon>Duplodnaviria</taxon>
        <taxon>Heunggongvirae</taxon>
        <taxon>Uroviricota</taxon>
        <taxon>Caudoviricetes</taxon>
    </lineage>
</organism>
<reference evidence="1" key="1">
    <citation type="journal article" date="2021" name="Proc. Natl. Acad. Sci. U.S.A.">
        <title>A Catalog of Tens of Thousands of Viruses from Human Metagenomes Reveals Hidden Associations with Chronic Diseases.</title>
        <authorList>
            <person name="Tisza M.J."/>
            <person name="Buck C.B."/>
        </authorList>
    </citation>
    <scope>NUCLEOTIDE SEQUENCE</scope>
    <source>
        <strain evidence="1">CtrCN24</strain>
    </source>
</reference>